<comment type="caution">
    <text evidence="11">The sequence shown here is derived from an EMBL/GenBank/DDBJ whole genome shotgun (WGS) entry which is preliminary data.</text>
</comment>
<dbReference type="GO" id="GO:0000166">
    <property type="term" value="F:nucleotide binding"/>
    <property type="evidence" value="ECO:0007669"/>
    <property type="project" value="UniProtKB-KW"/>
</dbReference>
<keyword evidence="12" id="KW-1185">Reference proteome</keyword>
<dbReference type="Pfam" id="PF26217">
    <property type="entry name" value="GDPGP1_N"/>
    <property type="match status" value="1"/>
</dbReference>
<evidence type="ECO:0000313" key="12">
    <source>
        <dbReference type="Proteomes" id="UP000516437"/>
    </source>
</evidence>
<evidence type="ECO:0000256" key="2">
    <source>
        <dbReference type="ARBA" id="ARBA00006451"/>
    </source>
</evidence>
<dbReference type="AlphaFoldDB" id="A0A6A1VUD7"/>
<name>A0A6A1VUD7_9ROSI</name>
<evidence type="ECO:0000256" key="4">
    <source>
        <dbReference type="ARBA" id="ARBA00022658"/>
    </source>
</evidence>
<reference evidence="11 12" key="1">
    <citation type="journal article" date="2019" name="Plant Biotechnol. J.">
        <title>The red bayberry genome and genetic basis of sex determination.</title>
        <authorList>
            <person name="Jia H.M."/>
            <person name="Jia H.J."/>
            <person name="Cai Q.L."/>
            <person name="Wang Y."/>
            <person name="Zhao H.B."/>
            <person name="Yang W.F."/>
            <person name="Wang G.Y."/>
            <person name="Li Y.H."/>
            <person name="Zhan D.L."/>
            <person name="Shen Y.T."/>
            <person name="Niu Q.F."/>
            <person name="Chang L."/>
            <person name="Qiu J."/>
            <person name="Zhao L."/>
            <person name="Xie H.B."/>
            <person name="Fu W.Y."/>
            <person name="Jin J."/>
            <person name="Li X.W."/>
            <person name="Jiao Y."/>
            <person name="Zhou C.C."/>
            <person name="Tu T."/>
            <person name="Chai C.Y."/>
            <person name="Gao J.L."/>
            <person name="Fan L.J."/>
            <person name="van de Weg E."/>
            <person name="Wang J.Y."/>
            <person name="Gao Z.S."/>
        </authorList>
    </citation>
    <scope>NUCLEOTIDE SEQUENCE [LARGE SCALE GENOMIC DNA]</scope>
    <source>
        <tissue evidence="11">Leaves</tissue>
    </source>
</reference>
<comment type="similarity">
    <text evidence="2">Belongs to the GDPGP1 family.</text>
</comment>
<evidence type="ECO:0000256" key="7">
    <source>
        <dbReference type="ARBA" id="ARBA00022741"/>
    </source>
</evidence>
<keyword evidence="8" id="KW-0378">Hydrolase</keyword>
<dbReference type="OrthoDB" id="417175at2759"/>
<accession>A0A6A1VUD7</accession>
<evidence type="ECO:0000256" key="8">
    <source>
        <dbReference type="ARBA" id="ARBA00022801"/>
    </source>
</evidence>
<dbReference type="GO" id="GO:0005085">
    <property type="term" value="F:guanyl-nucleotide exchange factor activity"/>
    <property type="evidence" value="ECO:0007669"/>
    <property type="project" value="UniProtKB-KW"/>
</dbReference>
<dbReference type="InterPro" id="IPR026506">
    <property type="entry name" value="GDPGP"/>
</dbReference>
<dbReference type="GO" id="GO:0080048">
    <property type="term" value="F:GDP-D-glucose phosphorylase activity"/>
    <property type="evidence" value="ECO:0007669"/>
    <property type="project" value="InterPro"/>
</dbReference>
<keyword evidence="7" id="KW-0547">Nucleotide-binding</keyword>
<gene>
    <name evidence="11" type="ORF">CJ030_MR4G001398</name>
</gene>
<dbReference type="Pfam" id="PF26216">
    <property type="entry name" value="GDPGP1_C"/>
    <property type="match status" value="1"/>
</dbReference>
<dbReference type="GO" id="GO:0016787">
    <property type="term" value="F:hydrolase activity"/>
    <property type="evidence" value="ECO:0007669"/>
    <property type="project" value="UniProtKB-KW"/>
</dbReference>
<feature type="domain" description="GDPGP1-like C-terminal" evidence="9">
    <location>
        <begin position="253"/>
        <end position="399"/>
    </location>
</feature>
<dbReference type="EMBL" id="RXIC02000022">
    <property type="protein sequence ID" value="KAB1215158.1"/>
    <property type="molecule type" value="Genomic_DNA"/>
</dbReference>
<proteinExistence type="inferred from homology"/>
<dbReference type="GO" id="GO:0005737">
    <property type="term" value="C:cytoplasm"/>
    <property type="evidence" value="ECO:0007669"/>
    <property type="project" value="UniProtKB-SubCell"/>
</dbReference>
<keyword evidence="3" id="KW-0963">Cytoplasm</keyword>
<comment type="subcellular location">
    <subcellularLocation>
        <location evidence="1">Cytoplasm</location>
    </subcellularLocation>
</comment>
<keyword evidence="6" id="KW-0548">Nucleotidyltransferase</keyword>
<evidence type="ECO:0000313" key="11">
    <source>
        <dbReference type="EMBL" id="KAB1215158.1"/>
    </source>
</evidence>
<dbReference type="PANTHER" id="PTHR20884">
    <property type="entry name" value="GDP-D-GLUCOSE PHOSPHORYLASE 1"/>
    <property type="match status" value="1"/>
</dbReference>
<dbReference type="PANTHER" id="PTHR20884:SF21">
    <property type="entry name" value="GDP-L-GALACTOSE PHOSPHORYLASE 1"/>
    <property type="match status" value="1"/>
</dbReference>
<evidence type="ECO:0000256" key="5">
    <source>
        <dbReference type="ARBA" id="ARBA00022679"/>
    </source>
</evidence>
<evidence type="ECO:0000259" key="9">
    <source>
        <dbReference type="Pfam" id="PF26216"/>
    </source>
</evidence>
<keyword evidence="4" id="KW-0344">Guanine-nucleotide releasing factor</keyword>
<evidence type="ECO:0000256" key="6">
    <source>
        <dbReference type="ARBA" id="ARBA00022695"/>
    </source>
</evidence>
<evidence type="ECO:0000256" key="3">
    <source>
        <dbReference type="ARBA" id="ARBA00022490"/>
    </source>
</evidence>
<evidence type="ECO:0000259" key="10">
    <source>
        <dbReference type="Pfam" id="PF26217"/>
    </source>
</evidence>
<dbReference type="GO" id="GO:0006006">
    <property type="term" value="P:glucose metabolic process"/>
    <property type="evidence" value="ECO:0007669"/>
    <property type="project" value="TreeGrafter"/>
</dbReference>
<sequence length="449" mass="50032">MLRIKRVPTVVSNYQKEEAEEGARRGGGCGRNCLNKCCIQGAKLPLYAFKRLTKIASDKGLPADESTEPPVAFLESLVLGEWEDRMQGGLFRYDVTACETKVIQGQYGFIAQLNEGRHLKKRPTEFRVDKVLQPFDGNKFNFTKVGQEEVLFQFEASEDDEVQFFPNAPIDVENSPNVVAINVSPIEYGHVLLIPRILECLPQRIDRDSFLLALHMAAEAGNPYFRLGYNSLGAFATINHLHFQAYYLAVPFPVEKAPTKKIITSAVGVKISELLNYPVRGLVFEGGNALQDLSNIVSDACICLQDHNIPYNVLIADCGRRIFVLPQCYAEKQALGEVSAEILDTQVNPAVWEISGHMVLKRKKDYEEASEENAWRLLAVVSLSEERFQEVNALIFEAIAFVDKGKGNAAQGSHEEADVKPQSIEEADAINNSPHRSRVTGTQECIVLQ</sequence>
<keyword evidence="5" id="KW-0808">Transferase</keyword>
<evidence type="ECO:0000256" key="1">
    <source>
        <dbReference type="ARBA" id="ARBA00004496"/>
    </source>
</evidence>
<dbReference type="InterPro" id="IPR058866">
    <property type="entry name" value="GDPGP1_N"/>
</dbReference>
<organism evidence="11 12">
    <name type="scientific">Morella rubra</name>
    <name type="common">Chinese bayberry</name>
    <dbReference type="NCBI Taxonomy" id="262757"/>
    <lineage>
        <taxon>Eukaryota</taxon>
        <taxon>Viridiplantae</taxon>
        <taxon>Streptophyta</taxon>
        <taxon>Embryophyta</taxon>
        <taxon>Tracheophyta</taxon>
        <taxon>Spermatophyta</taxon>
        <taxon>Magnoliopsida</taxon>
        <taxon>eudicotyledons</taxon>
        <taxon>Gunneridae</taxon>
        <taxon>Pentapetalae</taxon>
        <taxon>rosids</taxon>
        <taxon>fabids</taxon>
        <taxon>Fagales</taxon>
        <taxon>Myricaceae</taxon>
        <taxon>Morella</taxon>
    </lineage>
</organism>
<protein>
    <submittedName>
        <fullName evidence="11">GDP-L-galactose phosphorylase 1</fullName>
    </submittedName>
</protein>
<feature type="domain" description="GDPGP1-like N-terminal" evidence="10">
    <location>
        <begin position="74"/>
        <end position="246"/>
    </location>
</feature>
<dbReference type="InterPro" id="IPR058865">
    <property type="entry name" value="GDPGP1_C"/>
</dbReference>
<dbReference type="Proteomes" id="UP000516437">
    <property type="component" value="Chromosome 4"/>
</dbReference>